<name>A0A0F8X8P6_9ZZZZ</name>
<reference evidence="1" key="1">
    <citation type="journal article" date="2015" name="Nature">
        <title>Complex archaea that bridge the gap between prokaryotes and eukaryotes.</title>
        <authorList>
            <person name="Spang A."/>
            <person name="Saw J.H."/>
            <person name="Jorgensen S.L."/>
            <person name="Zaremba-Niedzwiedzka K."/>
            <person name="Martijn J."/>
            <person name="Lind A.E."/>
            <person name="van Eijk R."/>
            <person name="Schleper C."/>
            <person name="Guy L."/>
            <person name="Ettema T.J."/>
        </authorList>
    </citation>
    <scope>NUCLEOTIDE SEQUENCE</scope>
</reference>
<comment type="caution">
    <text evidence="1">The sequence shown here is derived from an EMBL/GenBank/DDBJ whole genome shotgun (WGS) entry which is preliminary data.</text>
</comment>
<protein>
    <recommendedName>
        <fullName evidence="2">Periplasmic binding protein domain-containing protein</fullName>
    </recommendedName>
</protein>
<organism evidence="1">
    <name type="scientific">marine sediment metagenome</name>
    <dbReference type="NCBI Taxonomy" id="412755"/>
    <lineage>
        <taxon>unclassified sequences</taxon>
        <taxon>metagenomes</taxon>
        <taxon>ecological metagenomes</taxon>
    </lineage>
</organism>
<dbReference type="AlphaFoldDB" id="A0A0F8X8P6"/>
<sequence>TFVDTLEEKYPSMEIVSKMGWVEEQGAGNVAAGMILRDPDIEGIWVTYMTPAQSVLAALKDSNRTDIQVITYGIDMVTLVNIAQGGSMTITGASPWNIGMDLAIMGGYGLLGKEVPNYYITVPGFIVTRDMVREVWENSMHYEMPDLLKKVLEEAGL</sequence>
<dbReference type="EMBL" id="LAZR01060535">
    <property type="protein sequence ID" value="KKK65477.1"/>
    <property type="molecule type" value="Genomic_DNA"/>
</dbReference>
<dbReference type="InterPro" id="IPR028082">
    <property type="entry name" value="Peripla_BP_I"/>
</dbReference>
<evidence type="ECO:0008006" key="2">
    <source>
        <dbReference type="Google" id="ProtNLM"/>
    </source>
</evidence>
<dbReference type="Gene3D" id="3.40.50.2300">
    <property type="match status" value="2"/>
</dbReference>
<proteinExistence type="predicted"/>
<evidence type="ECO:0000313" key="1">
    <source>
        <dbReference type="EMBL" id="KKK65477.1"/>
    </source>
</evidence>
<gene>
    <name evidence="1" type="ORF">LCGC14_2973730</name>
</gene>
<accession>A0A0F8X8P6</accession>
<dbReference type="SUPFAM" id="SSF53822">
    <property type="entry name" value="Periplasmic binding protein-like I"/>
    <property type="match status" value="1"/>
</dbReference>
<feature type="non-terminal residue" evidence="1">
    <location>
        <position position="1"/>
    </location>
</feature>